<evidence type="ECO:0000256" key="2">
    <source>
        <dbReference type="ARBA" id="ARBA00022448"/>
    </source>
</evidence>
<comment type="similarity">
    <text evidence="9">Belongs to the ABC transporter superfamily. Macrolide exporter (TC 3.A.1.122) family.</text>
</comment>
<protein>
    <submittedName>
        <fullName evidence="12">ABC transporter ATP-binding protein/permease</fullName>
    </submittedName>
</protein>
<dbReference type="SMART" id="SM00382">
    <property type="entry name" value="AAA"/>
    <property type="match status" value="1"/>
</dbReference>
<dbReference type="Pfam" id="PF02687">
    <property type="entry name" value="FtsX"/>
    <property type="match status" value="1"/>
</dbReference>
<dbReference type="RefSeq" id="WP_353708263.1">
    <property type="nucleotide sequence ID" value="NZ_CP159290.1"/>
</dbReference>
<dbReference type="PROSITE" id="PS00211">
    <property type="entry name" value="ABC_TRANSPORTER_1"/>
    <property type="match status" value="1"/>
</dbReference>
<evidence type="ECO:0000256" key="1">
    <source>
        <dbReference type="ARBA" id="ARBA00004429"/>
    </source>
</evidence>
<organism evidence="12">
    <name type="scientific">Cellulosimicrobium sp. ES-005</name>
    <dbReference type="NCBI Taxonomy" id="3163031"/>
    <lineage>
        <taxon>Bacteria</taxon>
        <taxon>Bacillati</taxon>
        <taxon>Actinomycetota</taxon>
        <taxon>Actinomycetes</taxon>
        <taxon>Micrococcales</taxon>
        <taxon>Promicromonosporaceae</taxon>
        <taxon>Cellulosimicrobium</taxon>
    </lineage>
</organism>
<keyword evidence="7 10" id="KW-1133">Transmembrane helix</keyword>
<dbReference type="InterPro" id="IPR003439">
    <property type="entry name" value="ABC_transporter-like_ATP-bd"/>
</dbReference>
<dbReference type="SUPFAM" id="SSF52540">
    <property type="entry name" value="P-loop containing nucleoside triphosphate hydrolases"/>
    <property type="match status" value="1"/>
</dbReference>
<keyword evidence="4 10" id="KW-0812">Transmembrane</keyword>
<feature type="transmembrane region" description="Helical" evidence="10">
    <location>
        <begin position="594"/>
        <end position="619"/>
    </location>
</feature>
<keyword evidence="5" id="KW-0547">Nucleotide-binding</keyword>
<keyword evidence="6 12" id="KW-0067">ATP-binding</keyword>
<keyword evidence="3" id="KW-1003">Cell membrane</keyword>
<feature type="transmembrane region" description="Helical" evidence="10">
    <location>
        <begin position="542"/>
        <end position="567"/>
    </location>
</feature>
<evidence type="ECO:0000256" key="5">
    <source>
        <dbReference type="ARBA" id="ARBA00022741"/>
    </source>
</evidence>
<dbReference type="GO" id="GO:0005886">
    <property type="term" value="C:plasma membrane"/>
    <property type="evidence" value="ECO:0007669"/>
    <property type="project" value="UniProtKB-SubCell"/>
</dbReference>
<sequence>MTTFDLAGVTKTYPGAQPVEALRGVDLRIGPGEFLAVEGPSGSGKSTLLNILALLDAQTSGTYRLDGRDVASLGERERARLRGETFGFVFQGFHLMDHRTVVDNVELGMLYAGVPADERRLRALEALDRVGLSETAHRRASDLSGGQRQRVAIARALSVGSGTIVADEPTGNLDTATSESVLELLTDLHRTGTTVVLVTHSPEIAARAQRRLVVRDGLVVTDTGGVGAGAAEGVGTATTAVAGLDLLLAGPSPEATGPAGGEDRRRARHRVGFRTVVRDAAASVASRRGRTATLAASVAVGVALALTTVGLSASAQAQVSERFDARLNRAVTLTMPLAAAEAGLPVVVDGTAPGVPGEAVARLADLPGVDAAALVSRNGMMTVALPGEAASVPDAFLLGVGDGIDHAAELGVDWAGGTPGPLGDGEVLLGRAIADRLGLGPLSARPQVVLDGRSFVVRGIVDQGYRVTNVIQAVLVPVDVAAALRPAAEHEVYVFTATGAAQQVAAQAPLVLRPSTPEAFTIVAPPDPRGLRGEIENDVRTILLVLTGVAILASVVSLTSAMTMSVLERSREIGMRRAIGAQARHVSRLVMTEAALVGVVGGVAGAATGVAALLAITIARRWTPVLDLGHVPVAVAGGVVVGVLGGVAASLRARRIQPSEALRV</sequence>
<dbReference type="FunFam" id="3.40.50.300:FF:000032">
    <property type="entry name" value="Export ABC transporter ATP-binding protein"/>
    <property type="match status" value="1"/>
</dbReference>
<feature type="domain" description="ABC transporter" evidence="11">
    <location>
        <begin position="4"/>
        <end position="241"/>
    </location>
</feature>
<proteinExistence type="inferred from homology"/>
<reference evidence="12" key="1">
    <citation type="submission" date="2024-06" db="EMBL/GenBank/DDBJ databases">
        <title>Complete genome sequence of the cellulolytic actinobacterium, Cellulosimicrobium ES-005.</title>
        <authorList>
            <person name="Matthews C.T."/>
            <person name="Underwood K.D."/>
            <person name="Ghanchi K.M."/>
            <person name="Fields S.D."/>
            <person name="Gardner S.G."/>
        </authorList>
    </citation>
    <scope>NUCLEOTIDE SEQUENCE</scope>
    <source>
        <strain evidence="12">ES-005</strain>
    </source>
</reference>
<dbReference type="GO" id="GO:0016887">
    <property type="term" value="F:ATP hydrolysis activity"/>
    <property type="evidence" value="ECO:0007669"/>
    <property type="project" value="InterPro"/>
</dbReference>
<accession>A0AAU8G128</accession>
<dbReference type="GO" id="GO:0005524">
    <property type="term" value="F:ATP binding"/>
    <property type="evidence" value="ECO:0007669"/>
    <property type="project" value="UniProtKB-KW"/>
</dbReference>
<dbReference type="EMBL" id="CP159290">
    <property type="protein sequence ID" value="XCH30305.1"/>
    <property type="molecule type" value="Genomic_DNA"/>
</dbReference>
<dbReference type="InterPro" id="IPR017871">
    <property type="entry name" value="ABC_transporter-like_CS"/>
</dbReference>
<feature type="transmembrane region" description="Helical" evidence="10">
    <location>
        <begin position="631"/>
        <end position="651"/>
    </location>
</feature>
<evidence type="ECO:0000256" key="8">
    <source>
        <dbReference type="ARBA" id="ARBA00023136"/>
    </source>
</evidence>
<dbReference type="Pfam" id="PF00005">
    <property type="entry name" value="ABC_tran"/>
    <property type="match status" value="1"/>
</dbReference>
<dbReference type="InterPro" id="IPR003593">
    <property type="entry name" value="AAA+_ATPase"/>
</dbReference>
<evidence type="ECO:0000313" key="12">
    <source>
        <dbReference type="EMBL" id="XCH30305.1"/>
    </source>
</evidence>
<evidence type="ECO:0000256" key="4">
    <source>
        <dbReference type="ARBA" id="ARBA00022692"/>
    </source>
</evidence>
<dbReference type="CDD" id="cd03255">
    <property type="entry name" value="ABC_MJ0796_LolCDE_FtsE"/>
    <property type="match status" value="1"/>
</dbReference>
<keyword evidence="8 10" id="KW-0472">Membrane</keyword>
<keyword evidence="2" id="KW-0813">Transport</keyword>
<evidence type="ECO:0000256" key="3">
    <source>
        <dbReference type="ARBA" id="ARBA00022475"/>
    </source>
</evidence>
<dbReference type="PANTHER" id="PTHR24220">
    <property type="entry name" value="IMPORT ATP-BINDING PROTEIN"/>
    <property type="match status" value="1"/>
</dbReference>
<dbReference type="InterPro" id="IPR015854">
    <property type="entry name" value="ABC_transpr_LolD-like"/>
</dbReference>
<comment type="subcellular location">
    <subcellularLocation>
        <location evidence="1">Cell inner membrane</location>
        <topology evidence="1">Multi-pass membrane protein</topology>
    </subcellularLocation>
</comment>
<dbReference type="AlphaFoldDB" id="A0AAU8G128"/>
<dbReference type="Gene3D" id="3.40.50.300">
    <property type="entry name" value="P-loop containing nucleotide triphosphate hydrolases"/>
    <property type="match status" value="1"/>
</dbReference>
<dbReference type="GO" id="GO:0022857">
    <property type="term" value="F:transmembrane transporter activity"/>
    <property type="evidence" value="ECO:0007669"/>
    <property type="project" value="TreeGrafter"/>
</dbReference>
<name>A0AAU8G128_9MICO</name>
<gene>
    <name evidence="12" type="ORF">ABRQ22_00985</name>
</gene>
<evidence type="ECO:0000256" key="10">
    <source>
        <dbReference type="SAM" id="Phobius"/>
    </source>
</evidence>
<evidence type="ECO:0000256" key="9">
    <source>
        <dbReference type="ARBA" id="ARBA00038388"/>
    </source>
</evidence>
<evidence type="ECO:0000259" key="11">
    <source>
        <dbReference type="PROSITE" id="PS50893"/>
    </source>
</evidence>
<dbReference type="PROSITE" id="PS50893">
    <property type="entry name" value="ABC_TRANSPORTER_2"/>
    <property type="match status" value="1"/>
</dbReference>
<evidence type="ECO:0000256" key="6">
    <source>
        <dbReference type="ARBA" id="ARBA00022840"/>
    </source>
</evidence>
<evidence type="ECO:0000256" key="7">
    <source>
        <dbReference type="ARBA" id="ARBA00022989"/>
    </source>
</evidence>
<dbReference type="InterPro" id="IPR027417">
    <property type="entry name" value="P-loop_NTPase"/>
</dbReference>
<dbReference type="PANTHER" id="PTHR24220:SF86">
    <property type="entry name" value="ABC TRANSPORTER ABCH.1"/>
    <property type="match status" value="1"/>
</dbReference>
<dbReference type="InterPro" id="IPR003838">
    <property type="entry name" value="ABC3_permease_C"/>
</dbReference>
<dbReference type="GO" id="GO:0098796">
    <property type="term" value="C:membrane protein complex"/>
    <property type="evidence" value="ECO:0007669"/>
    <property type="project" value="UniProtKB-ARBA"/>
</dbReference>
<dbReference type="InterPro" id="IPR017911">
    <property type="entry name" value="MacB-like_ATP-bd"/>
</dbReference>